<dbReference type="PRINTS" id="PR00320">
    <property type="entry name" value="GPROTEINBRPT"/>
</dbReference>
<accession>A0A9P7C859</accession>
<dbReference type="AlphaFoldDB" id="A0A9P7C859"/>
<feature type="repeat" description="WD" evidence="4">
    <location>
        <begin position="1039"/>
        <end position="1080"/>
    </location>
</feature>
<dbReference type="Pfam" id="PF00400">
    <property type="entry name" value="WD40"/>
    <property type="match status" value="6"/>
</dbReference>
<dbReference type="InterPro" id="IPR001680">
    <property type="entry name" value="WD40_rpt"/>
</dbReference>
<feature type="repeat" description="WD" evidence="4">
    <location>
        <begin position="1097"/>
        <end position="1126"/>
    </location>
</feature>
<dbReference type="InterPro" id="IPR015943">
    <property type="entry name" value="WD40/YVTN_repeat-like_dom_sf"/>
</dbReference>
<dbReference type="Gene3D" id="2.130.10.10">
    <property type="entry name" value="YVTN repeat-like/Quinoprotein amine dehydrogenase"/>
    <property type="match status" value="2"/>
</dbReference>
<dbReference type="PANTHER" id="PTHR19878:SF8">
    <property type="entry name" value="AUTOPHAGY-RELATED 16, ISOFORM F"/>
    <property type="match status" value="1"/>
</dbReference>
<feature type="repeat" description="WD" evidence="4">
    <location>
        <begin position="870"/>
        <end position="911"/>
    </location>
</feature>
<feature type="repeat" description="WD" evidence="4">
    <location>
        <begin position="1127"/>
        <end position="1163"/>
    </location>
</feature>
<feature type="domain" description="Trafficking protein particle complex II-specific subunit 65 IgD3" evidence="8">
    <location>
        <begin position="596"/>
        <end position="654"/>
    </location>
</feature>
<evidence type="ECO:0000259" key="8">
    <source>
        <dbReference type="Pfam" id="PF12735"/>
    </source>
</evidence>
<dbReference type="GO" id="GO:0000421">
    <property type="term" value="C:autophagosome membrane"/>
    <property type="evidence" value="ECO:0007669"/>
    <property type="project" value="TreeGrafter"/>
</dbReference>
<evidence type="ECO:0000256" key="5">
    <source>
        <dbReference type="SAM" id="Coils"/>
    </source>
</evidence>
<dbReference type="Pfam" id="PF12735">
    <property type="entry name" value="IgD3_Trs65"/>
    <property type="match status" value="2"/>
</dbReference>
<feature type="coiled-coil region" evidence="5">
    <location>
        <begin position="700"/>
        <end position="769"/>
    </location>
</feature>
<evidence type="ECO:0000259" key="7">
    <source>
        <dbReference type="Pfam" id="PF08614"/>
    </source>
</evidence>
<dbReference type="GO" id="GO:0000045">
    <property type="term" value="P:autophagosome assembly"/>
    <property type="evidence" value="ECO:0007669"/>
    <property type="project" value="InterPro"/>
</dbReference>
<evidence type="ECO:0000313" key="9">
    <source>
        <dbReference type="EMBL" id="KAG1539778.1"/>
    </source>
</evidence>
<protein>
    <recommendedName>
        <fullName evidence="11">Autophagy-related protein 16 domain-containing protein</fullName>
    </recommendedName>
</protein>
<dbReference type="SUPFAM" id="SSF50978">
    <property type="entry name" value="WD40 repeat-like"/>
    <property type="match status" value="1"/>
</dbReference>
<dbReference type="Pfam" id="PF08614">
    <property type="entry name" value="ATG16"/>
    <property type="match status" value="1"/>
</dbReference>
<dbReference type="GO" id="GO:0034274">
    <property type="term" value="C:Atg12-Atg5-Atg16 complex"/>
    <property type="evidence" value="ECO:0007669"/>
    <property type="project" value="TreeGrafter"/>
</dbReference>
<proteinExistence type="inferred from homology"/>
<dbReference type="InterPro" id="IPR013923">
    <property type="entry name" value="Autophagy-rel_prot_16_dom"/>
</dbReference>
<dbReference type="InterPro" id="IPR020472">
    <property type="entry name" value="WD40_PAC1"/>
</dbReference>
<evidence type="ECO:0000256" key="6">
    <source>
        <dbReference type="SAM" id="MobiDB-lite"/>
    </source>
</evidence>
<keyword evidence="5" id="KW-0175">Coiled coil</keyword>
<evidence type="ECO:0000256" key="1">
    <source>
        <dbReference type="ARBA" id="ARBA00005331"/>
    </source>
</evidence>
<dbReference type="GO" id="GO:0034045">
    <property type="term" value="C:phagophore assembly site membrane"/>
    <property type="evidence" value="ECO:0007669"/>
    <property type="project" value="TreeGrafter"/>
</dbReference>
<keyword evidence="3" id="KW-0677">Repeat</keyword>
<feature type="repeat" description="WD" evidence="4">
    <location>
        <begin position="912"/>
        <end position="953"/>
    </location>
</feature>
<comment type="similarity">
    <text evidence="1">Belongs to the ATG16 family.</text>
</comment>
<dbReference type="CDD" id="cd00200">
    <property type="entry name" value="WD40"/>
    <property type="match status" value="1"/>
</dbReference>
<dbReference type="InterPro" id="IPR036322">
    <property type="entry name" value="WD40_repeat_dom_sf"/>
</dbReference>
<feature type="region of interest" description="Disordered" evidence="6">
    <location>
        <begin position="435"/>
        <end position="456"/>
    </location>
</feature>
<dbReference type="GO" id="GO:0043495">
    <property type="term" value="F:protein-membrane adaptor activity"/>
    <property type="evidence" value="ECO:0007669"/>
    <property type="project" value="TreeGrafter"/>
</dbReference>
<dbReference type="Proteomes" id="UP000717996">
    <property type="component" value="Unassembled WGS sequence"/>
</dbReference>
<feature type="domain" description="Trafficking protein particle complex II-specific subunit 65 IgD3" evidence="8">
    <location>
        <begin position="485"/>
        <end position="534"/>
    </location>
</feature>
<evidence type="ECO:0000256" key="4">
    <source>
        <dbReference type="PROSITE-ProRule" id="PRU00221"/>
    </source>
</evidence>
<dbReference type="PANTHER" id="PTHR19878">
    <property type="entry name" value="AUTOPHAGY PROTEIN 16-LIKE"/>
    <property type="match status" value="1"/>
</dbReference>
<dbReference type="CDD" id="cd22887">
    <property type="entry name" value="Atg16_CCD"/>
    <property type="match status" value="1"/>
</dbReference>
<dbReference type="PROSITE" id="PS50082">
    <property type="entry name" value="WD_REPEATS_2"/>
    <property type="match status" value="7"/>
</dbReference>
<keyword evidence="2 4" id="KW-0853">WD repeat</keyword>
<organism evidence="9 10">
    <name type="scientific">Rhizopus oryzae</name>
    <name type="common">Mucormycosis agent</name>
    <name type="synonym">Rhizopus arrhizus var. delemar</name>
    <dbReference type="NCBI Taxonomy" id="64495"/>
    <lineage>
        <taxon>Eukaryota</taxon>
        <taxon>Fungi</taxon>
        <taxon>Fungi incertae sedis</taxon>
        <taxon>Mucoromycota</taxon>
        <taxon>Mucoromycotina</taxon>
        <taxon>Mucoromycetes</taxon>
        <taxon>Mucorales</taxon>
        <taxon>Mucorineae</taxon>
        <taxon>Rhizopodaceae</taxon>
        <taxon>Rhizopus</taxon>
    </lineage>
</organism>
<name>A0A9P7C859_RHIOR</name>
<dbReference type="PROSITE" id="PS00678">
    <property type="entry name" value="WD_REPEATS_1"/>
    <property type="match status" value="3"/>
</dbReference>
<dbReference type="InterPro" id="IPR055420">
    <property type="entry name" value="IgD3_Trs65"/>
</dbReference>
<dbReference type="InterPro" id="IPR045160">
    <property type="entry name" value="ATG16"/>
</dbReference>
<feature type="repeat" description="WD" evidence="4">
    <location>
        <begin position="1011"/>
        <end position="1037"/>
    </location>
</feature>
<feature type="compositionally biased region" description="Polar residues" evidence="6">
    <location>
        <begin position="435"/>
        <end position="446"/>
    </location>
</feature>
<dbReference type="InterPro" id="IPR019775">
    <property type="entry name" value="WD40_repeat_CS"/>
</dbReference>
<evidence type="ECO:0000256" key="3">
    <source>
        <dbReference type="ARBA" id="ARBA00022737"/>
    </source>
</evidence>
<feature type="repeat" description="WD" evidence="4">
    <location>
        <begin position="954"/>
        <end position="995"/>
    </location>
</feature>
<dbReference type="SMART" id="SM00320">
    <property type="entry name" value="WD40"/>
    <property type="match status" value="7"/>
</dbReference>
<dbReference type="Gene3D" id="1.20.5.170">
    <property type="match status" value="1"/>
</dbReference>
<evidence type="ECO:0000256" key="2">
    <source>
        <dbReference type="ARBA" id="ARBA00022574"/>
    </source>
</evidence>
<feature type="domain" description="Autophagy-related protein 16" evidence="7">
    <location>
        <begin position="659"/>
        <end position="829"/>
    </location>
</feature>
<evidence type="ECO:0008006" key="11">
    <source>
        <dbReference type="Google" id="ProtNLM"/>
    </source>
</evidence>
<feature type="coiled-coil region" evidence="5">
    <location>
        <begin position="796"/>
        <end position="845"/>
    </location>
</feature>
<dbReference type="PROSITE" id="PS50294">
    <property type="entry name" value="WD_REPEATS_REGION"/>
    <property type="match status" value="2"/>
</dbReference>
<gene>
    <name evidence="9" type="ORF">G6F51_008929</name>
</gene>
<evidence type="ECO:0000313" key="10">
    <source>
        <dbReference type="Proteomes" id="UP000717996"/>
    </source>
</evidence>
<sequence length="1163" mass="131356">MNSISTELFFNEAEFSILVPNYTKQPEEEDDPFAILQAKPREFAFYDEHLQVYLLASIPKQKSGTGPEVKEAITSFYNQLEITLDATFIDAVPPSLQRTSSMNNGGIQSLPGSPKTLRKEVATPFFTQAFNRNSTKHVDIPVFEHNDSVCFLYLMVVPIVYVKTKSSQPVLYINCNIQYRPITLKRTQVQQENNTDDEYDTDLFESINLLSGLSEDPAFAKQDPVQRFVIENQSRHGTGSSTTSQLSANPPLSLKRSVKETLPIRSGLMVKLRTTNASVAEKMVMMSIELENPNETSSQFVVEKMDVQVSNAVVSVAFNTPIQFPIELGRSDLVVFVYDVTLLDDGVAKPPTQPQRMFPSRRPPPLPQQQPILAEDGRMQPQRVSIQIYSVPVIAGVRAAPMRSKWNTMLDVSRQRREDMSPLAEKLTAPVTALARSQSMTNSPGTRSVAGSPGDHQQVQNALEGVFGVKKNSTLKDIHARRAPEREIADGIVVSFTVPNKIEVGKRFLLHVFIVNRSKHTRRFQVMIPNRKRYPTENFGIKTTLPPLPLEPLPIDPYMSESGIYLFLEERVVLVFFLFTSSSYLEFLKQYFDNETHEADIICLENNIKLSPLGPSTSQSVDIEFIAVKEKLHTIDLVQLVDQDTGFVTNLRHVLEIYRLEVRNRREGLFHDLIVANNKLLQQTIETKRNEKLKKEDTNYDGASSRVVELETRINKLSEERVELYKTQSENAQRLFRLSEQLRGREENEKRLSEETIQLSEQVKRLSAKCEEQAHLLREKDKGIQANEFSALHLEITTMEEKNKKLVAENNELLKRWMDMKNKEAEKMNEATQFYEQALEQARSSPQRKRNQQKEYPSIDMIPSKVLQKINGNDEEVHCIASSTKGSLFATGGADKKIRLFDAKNGHLMRALGGALQTITSVSFNSTDELILGSCTDYATRVWSLSTFRLKHTLTGHIGKVYAAKFTGDSTRLVSGSHDRTLKVWDLQRGYTTRTIFTYSSCNDLCLMDGDGQTLISGHLDNNIRFWDTRTASGIRELTDVHIGQVTSVSMSPDGVCLLTNSRDNTLKLIDVRMYNVLKTFQSPSYQNGLNWSRSCFSPDGNHIAAGSIDGTLHVWNVNTGNLEKAIKGHESVICGVSWGSTGEYVYSAEKNKVVCIWETANE</sequence>
<reference evidence="9" key="1">
    <citation type="journal article" date="2020" name="Microb. Genom.">
        <title>Genetic diversity of clinical and environmental Mucorales isolates obtained from an investigation of mucormycosis cases among solid organ transplant recipients.</title>
        <authorList>
            <person name="Nguyen M.H."/>
            <person name="Kaul D."/>
            <person name="Muto C."/>
            <person name="Cheng S.J."/>
            <person name="Richter R.A."/>
            <person name="Bruno V.M."/>
            <person name="Liu G."/>
            <person name="Beyhan S."/>
            <person name="Sundermann A.J."/>
            <person name="Mounaud S."/>
            <person name="Pasculle A.W."/>
            <person name="Nierman W.C."/>
            <person name="Driscoll E."/>
            <person name="Cumbie R."/>
            <person name="Clancy C.J."/>
            <person name="Dupont C.L."/>
        </authorList>
    </citation>
    <scope>NUCLEOTIDE SEQUENCE</scope>
    <source>
        <strain evidence="9">GL16</strain>
    </source>
</reference>
<dbReference type="OrthoDB" id="538223at2759"/>
<comment type="caution">
    <text evidence="9">The sequence shown here is derived from an EMBL/GenBank/DDBJ whole genome shotgun (WGS) entry which is preliminary data.</text>
</comment>
<dbReference type="EMBL" id="JAANIT010001548">
    <property type="protein sequence ID" value="KAG1539778.1"/>
    <property type="molecule type" value="Genomic_DNA"/>
</dbReference>